<dbReference type="AlphaFoldDB" id="A0A6G0T3Q4"/>
<dbReference type="GO" id="GO:0008270">
    <property type="term" value="F:zinc ion binding"/>
    <property type="evidence" value="ECO:0007669"/>
    <property type="project" value="UniProtKB-KW"/>
</dbReference>
<comment type="caution">
    <text evidence="5">The sequence shown here is derived from an EMBL/GenBank/DDBJ whole genome shotgun (WGS) entry which is preliminary data.</text>
</comment>
<evidence type="ECO:0000259" key="4">
    <source>
        <dbReference type="PROSITE" id="PS50158"/>
    </source>
</evidence>
<keyword evidence="1" id="KW-0863">Zinc-finger</keyword>
<proteinExistence type="predicted"/>
<name>A0A6G0T3Q4_APHGL</name>
<dbReference type="PANTHER" id="PTHR33194">
    <property type="entry name" value="ZINC KNUCKLE DOMAINCONTAINING PROTEIN"/>
    <property type="match status" value="1"/>
</dbReference>
<keyword evidence="2" id="KW-0175">Coiled coil</keyword>
<feature type="compositionally biased region" description="Basic and acidic residues" evidence="3">
    <location>
        <begin position="584"/>
        <end position="608"/>
    </location>
</feature>
<dbReference type="InterPro" id="IPR001878">
    <property type="entry name" value="Znf_CCHC"/>
</dbReference>
<keyword evidence="6" id="KW-1185">Reference proteome</keyword>
<feature type="compositionally biased region" description="Basic and acidic residues" evidence="3">
    <location>
        <begin position="454"/>
        <end position="489"/>
    </location>
</feature>
<dbReference type="EMBL" id="VYZN01000061">
    <property type="protein sequence ID" value="KAE9525280.1"/>
    <property type="molecule type" value="Genomic_DNA"/>
</dbReference>
<feature type="domain" description="CCHC-type" evidence="4">
    <location>
        <begin position="624"/>
        <end position="638"/>
    </location>
</feature>
<dbReference type="Proteomes" id="UP000475862">
    <property type="component" value="Unassembled WGS sequence"/>
</dbReference>
<keyword evidence="1" id="KW-0479">Metal-binding</keyword>
<dbReference type="Pfam" id="PF03732">
    <property type="entry name" value="Retrotrans_gag"/>
    <property type="match status" value="1"/>
</dbReference>
<feature type="compositionally biased region" description="Basic and acidic residues" evidence="3">
    <location>
        <begin position="496"/>
        <end position="510"/>
    </location>
</feature>
<dbReference type="SMART" id="SM00343">
    <property type="entry name" value="ZnF_C2HC"/>
    <property type="match status" value="1"/>
</dbReference>
<evidence type="ECO:0000256" key="1">
    <source>
        <dbReference type="PROSITE-ProRule" id="PRU00047"/>
    </source>
</evidence>
<feature type="region of interest" description="Disordered" evidence="3">
    <location>
        <begin position="454"/>
        <end position="608"/>
    </location>
</feature>
<dbReference type="InterPro" id="IPR005162">
    <property type="entry name" value="Retrotrans_gag_dom"/>
</dbReference>
<dbReference type="InterPro" id="IPR036875">
    <property type="entry name" value="Znf_CCHC_sf"/>
</dbReference>
<dbReference type="Gene3D" id="4.10.60.10">
    <property type="entry name" value="Zinc finger, CCHC-type"/>
    <property type="match status" value="1"/>
</dbReference>
<evidence type="ECO:0000313" key="5">
    <source>
        <dbReference type="EMBL" id="KAE9525280.1"/>
    </source>
</evidence>
<feature type="compositionally biased region" description="Basic and acidic residues" evidence="3">
    <location>
        <begin position="521"/>
        <end position="576"/>
    </location>
</feature>
<dbReference type="OrthoDB" id="6624675at2759"/>
<dbReference type="Pfam" id="PF00098">
    <property type="entry name" value="zf-CCHC"/>
    <property type="match status" value="1"/>
</dbReference>
<dbReference type="PROSITE" id="PS50158">
    <property type="entry name" value="ZF_CCHC"/>
    <property type="match status" value="1"/>
</dbReference>
<organism evidence="5 6">
    <name type="scientific">Aphis glycines</name>
    <name type="common">Soybean aphid</name>
    <dbReference type="NCBI Taxonomy" id="307491"/>
    <lineage>
        <taxon>Eukaryota</taxon>
        <taxon>Metazoa</taxon>
        <taxon>Ecdysozoa</taxon>
        <taxon>Arthropoda</taxon>
        <taxon>Hexapoda</taxon>
        <taxon>Insecta</taxon>
        <taxon>Pterygota</taxon>
        <taxon>Neoptera</taxon>
        <taxon>Paraneoptera</taxon>
        <taxon>Hemiptera</taxon>
        <taxon>Sternorrhyncha</taxon>
        <taxon>Aphidomorpha</taxon>
        <taxon>Aphidoidea</taxon>
        <taxon>Aphididae</taxon>
        <taxon>Aphidini</taxon>
        <taxon>Aphis</taxon>
        <taxon>Aphis</taxon>
    </lineage>
</organism>
<dbReference type="PANTHER" id="PTHR33194:SF4">
    <property type="entry name" value="CCHC-TYPE DOMAIN-CONTAINING PROTEIN"/>
    <property type="match status" value="1"/>
</dbReference>
<dbReference type="SUPFAM" id="SSF57756">
    <property type="entry name" value="Retrovirus zinc finger-like domains"/>
    <property type="match status" value="1"/>
</dbReference>
<protein>
    <recommendedName>
        <fullName evidence="4">CCHC-type domain-containing protein</fullName>
    </recommendedName>
</protein>
<reference evidence="5 6" key="1">
    <citation type="submission" date="2019-08" db="EMBL/GenBank/DDBJ databases">
        <title>The genome of the soybean aphid Biotype 1, its phylome, world population structure and adaptation to the North American continent.</title>
        <authorList>
            <person name="Giordano R."/>
            <person name="Donthu R.K."/>
            <person name="Hernandez A.G."/>
            <person name="Wright C.L."/>
            <person name="Zimin A.V."/>
        </authorList>
    </citation>
    <scope>NUCLEOTIDE SEQUENCE [LARGE SCALE GENOMIC DNA]</scope>
    <source>
        <tissue evidence="5">Whole aphids</tissue>
    </source>
</reference>
<sequence length="643" mass="76552">MSQLKDPRSDLSITINTATDIYTLKKPFLIQYCENKNLKSTGTTAELRARLSRYLRGAITLEDVDDSLDVEKRNIILNNSITNKIDLKNLLKDAELSDSSPDKIDNNKSSPATYSTSLALYDNLNNSLNSFSNRVGKILENSNTPGNNSQDQSTQFYQNTLIHLEDSINSPENLKHIYQEIGLNKNNSTNNQANPNLNTNSILPQPIAPSKRRMNEKTLMIKPDNFTGTEDVRKFFKQYNKISDINEWNENDKLKYFSIFVKGTANTFLENLEDQKDNWSWKELEEIFLNEFQPIGHDTILQMKLEKRRQGEKESTTSFLAEIESLCRQVNNHMSEKDICGYILKGLKDNILQSISMQDNNSLKKLKENLKKYELMQFRIKNKKDDMSEYTEILNEQVLQLNLKTKDIEIENNELRRQINDSFSRDRENKININKLSNEIQKINLLGKRSVYFDDKNEQKNNNRDYNENRGRNYNRKRDFYNDKREHRNNSPYPYRRNDSEERNYNKRDNSPYPSRLYNRYSRDNSKDNNYNRDRSYSRERKKNYDSSRESSRDRSYDRDFITYKHRNDKDREIRGNYKQRSKNNNEEKRYSKYRQYSRENSRERVPGKYREDRYAKESERVTCYRCNERGHYADNCKMPKND</sequence>
<evidence type="ECO:0000256" key="3">
    <source>
        <dbReference type="SAM" id="MobiDB-lite"/>
    </source>
</evidence>
<gene>
    <name evidence="5" type="ORF">AGLY_014348</name>
</gene>
<evidence type="ECO:0000313" key="6">
    <source>
        <dbReference type="Proteomes" id="UP000475862"/>
    </source>
</evidence>
<keyword evidence="1" id="KW-0862">Zinc</keyword>
<evidence type="ECO:0000256" key="2">
    <source>
        <dbReference type="SAM" id="Coils"/>
    </source>
</evidence>
<accession>A0A6G0T3Q4</accession>
<feature type="coiled-coil region" evidence="2">
    <location>
        <begin position="363"/>
        <end position="418"/>
    </location>
</feature>
<dbReference type="GO" id="GO:0003676">
    <property type="term" value="F:nucleic acid binding"/>
    <property type="evidence" value="ECO:0007669"/>
    <property type="project" value="InterPro"/>
</dbReference>